<dbReference type="AlphaFoldDB" id="A0A3N0DU53"/>
<protein>
    <recommendedName>
        <fullName evidence="3">Phage tail tape measure protein</fullName>
    </recommendedName>
</protein>
<reference evidence="1 2" key="1">
    <citation type="submission" date="2018-11" db="EMBL/GenBank/DDBJ databases">
        <authorList>
            <person name="Li F."/>
        </authorList>
    </citation>
    <scope>NUCLEOTIDE SEQUENCE [LARGE SCALE GENOMIC DNA]</scope>
    <source>
        <strain evidence="1 2">KIS18-7</strain>
    </source>
</reference>
<proteinExistence type="predicted"/>
<sequence length="797" mass="83016">MTTLADDLVAELDVEPVLRNVRASIVRQAGGDFERAGADIGRRAGDSAAKTMSTRLGHGLKEGLSGIGLGIVAGLGVERLFDSIIEESEQAIRVTKITAQEIATTGGAAHVTAGQVNELANQMSEYAAIDDEVIQSGENVLLTFRKVRNEVGAGNDIFDRATKASLDLSTVLGTDLNSTVKQLGKALNDPVKGITALGRAGVQFTAGQKAQIKALVDSNRLLDAQKIILTQVEHNVGGAAGANATAFDRLGVSVKNLEESLGTVLLPVLDKAAEATSDEVIPTLRTGGGIVEDFAHAWDGLPGPIKEAAGAVAAFKAAQALGLTTSLASGAAAAGSAVSSLALRTSFMVGVYRQEIGAATGATAANGRLAASYTAVKAAAAGSGAVVGTFAKTAGSVALLAGSFKLLDSLAPDDKAVARYVDRLEALAGPKIPDQIDRLNEELKKQQQIVDDAFGPTFHVFGSTVTPFDFGSDWKTADEKVRQIKDQISELKHQEDLNTIATKQAASATGTYVSEVDKANTSIQKLIASENKRHNALLGQFNDATALAQQLRDARKEAADGARTLDINTEAGLKNRDALGQLAGQWNSSANAVKNAKGAYTGFRDDFIKIAESMGATKGEAKKLADQLIQIPTNKAINVDTPGMREAREQARLLKLDLLAAQVAGRNIVIAQGARNRSELQDRINKAGGGSIFGPGTATSDSIPAWLSNGEFVQRAAAVDYYGLPFMKAINEMRLPRFAGGGQVGSSSSNAPVSLAGTRLALLIGGQVVEGVIAEIADTRIGAQRQIDAMQGRAYGG</sequence>
<accession>A0A3N0DU53</accession>
<evidence type="ECO:0000313" key="1">
    <source>
        <dbReference type="EMBL" id="RNL79165.1"/>
    </source>
</evidence>
<comment type="caution">
    <text evidence="1">The sequence shown here is derived from an EMBL/GenBank/DDBJ whole genome shotgun (WGS) entry which is preliminary data.</text>
</comment>
<evidence type="ECO:0008006" key="3">
    <source>
        <dbReference type="Google" id="ProtNLM"/>
    </source>
</evidence>
<keyword evidence="2" id="KW-1185">Reference proteome</keyword>
<evidence type="ECO:0000313" key="2">
    <source>
        <dbReference type="Proteomes" id="UP000277094"/>
    </source>
</evidence>
<dbReference type="Proteomes" id="UP000277094">
    <property type="component" value="Unassembled WGS sequence"/>
</dbReference>
<name>A0A3N0DU53_9ACTN</name>
<gene>
    <name evidence="1" type="ORF">EFL95_09045</name>
</gene>
<dbReference type="EMBL" id="RJSG01000002">
    <property type="protein sequence ID" value="RNL79165.1"/>
    <property type="molecule type" value="Genomic_DNA"/>
</dbReference>
<organism evidence="1 2">
    <name type="scientific">Nocardioides marmorisolisilvae</name>
    <dbReference type="NCBI Taxonomy" id="1542737"/>
    <lineage>
        <taxon>Bacteria</taxon>
        <taxon>Bacillati</taxon>
        <taxon>Actinomycetota</taxon>
        <taxon>Actinomycetes</taxon>
        <taxon>Propionibacteriales</taxon>
        <taxon>Nocardioidaceae</taxon>
        <taxon>Nocardioides</taxon>
    </lineage>
</organism>